<dbReference type="CDD" id="cd18080">
    <property type="entry name" value="TrmD-like"/>
    <property type="match status" value="1"/>
</dbReference>
<evidence type="ECO:0000256" key="13">
    <source>
        <dbReference type="ARBA" id="ARBA00033392"/>
    </source>
</evidence>
<dbReference type="FunFam" id="1.10.1270.20:FF:000001">
    <property type="entry name" value="tRNA (guanine-N(1)-)-methyltransferase"/>
    <property type="match status" value="1"/>
</dbReference>
<dbReference type="EMBL" id="UINC01003045">
    <property type="protein sequence ID" value="SVA02832.1"/>
    <property type="molecule type" value="Genomic_DNA"/>
</dbReference>
<evidence type="ECO:0000256" key="12">
    <source>
        <dbReference type="ARBA" id="ARBA00029736"/>
    </source>
</evidence>
<name>A0A381SFI2_9ZZZZ</name>
<dbReference type="EC" id="2.1.1.228" evidence="5"/>
<dbReference type="AlphaFoldDB" id="A0A381SFI2"/>
<dbReference type="InterPro" id="IPR029026">
    <property type="entry name" value="tRNA_m1G_MTases_N"/>
</dbReference>
<proteinExistence type="inferred from homology"/>
<dbReference type="InterPro" id="IPR016009">
    <property type="entry name" value="tRNA_MeTrfase_TRMD/TRM10"/>
</dbReference>
<feature type="domain" description="tRNA methyltransferase TRMD/TRM10-type" evidence="15">
    <location>
        <begin position="1"/>
        <end position="227"/>
    </location>
</feature>
<evidence type="ECO:0000256" key="4">
    <source>
        <dbReference type="ARBA" id="ARBA00011738"/>
    </source>
</evidence>
<evidence type="ECO:0000256" key="9">
    <source>
        <dbReference type="ARBA" id="ARBA00022679"/>
    </source>
</evidence>
<comment type="catalytic activity">
    <reaction evidence="14">
        <text>guanosine(37) in tRNA + S-adenosyl-L-methionine = N(1)-methylguanosine(37) in tRNA + S-adenosyl-L-homocysteine + H(+)</text>
        <dbReference type="Rhea" id="RHEA:36899"/>
        <dbReference type="Rhea" id="RHEA-COMP:10145"/>
        <dbReference type="Rhea" id="RHEA-COMP:10147"/>
        <dbReference type="ChEBI" id="CHEBI:15378"/>
        <dbReference type="ChEBI" id="CHEBI:57856"/>
        <dbReference type="ChEBI" id="CHEBI:59789"/>
        <dbReference type="ChEBI" id="CHEBI:73542"/>
        <dbReference type="ChEBI" id="CHEBI:74269"/>
        <dbReference type="EC" id="2.1.1.228"/>
    </reaction>
</comment>
<keyword evidence="8" id="KW-0489">Methyltransferase</keyword>
<protein>
    <recommendedName>
        <fullName evidence="6">tRNA (guanine-N(1)-)-methyltransferase</fullName>
        <ecNumber evidence="5">2.1.1.228</ecNumber>
    </recommendedName>
    <alternativeName>
        <fullName evidence="12">M1G-methyltransferase</fullName>
    </alternativeName>
    <alternativeName>
        <fullName evidence="13">tRNA [GM37] methyltransferase</fullName>
    </alternativeName>
</protein>
<dbReference type="InterPro" id="IPR029028">
    <property type="entry name" value="Alpha/beta_knot_MTases"/>
</dbReference>
<evidence type="ECO:0000256" key="5">
    <source>
        <dbReference type="ARBA" id="ARBA00012807"/>
    </source>
</evidence>
<dbReference type="InterPro" id="IPR002649">
    <property type="entry name" value="tRNA_m1G_MeTrfase_TrmD"/>
</dbReference>
<evidence type="ECO:0000256" key="8">
    <source>
        <dbReference type="ARBA" id="ARBA00022603"/>
    </source>
</evidence>
<comment type="subunit">
    <text evidence="4">Homodimer.</text>
</comment>
<evidence type="ECO:0000256" key="3">
    <source>
        <dbReference type="ARBA" id="ARBA00007630"/>
    </source>
</evidence>
<keyword evidence="7" id="KW-0963">Cytoplasm</keyword>
<evidence type="ECO:0000313" key="16">
    <source>
        <dbReference type="EMBL" id="SVA02832.1"/>
    </source>
</evidence>
<dbReference type="GO" id="GO:0005829">
    <property type="term" value="C:cytosol"/>
    <property type="evidence" value="ECO:0007669"/>
    <property type="project" value="TreeGrafter"/>
</dbReference>
<dbReference type="Gene3D" id="1.10.1270.20">
    <property type="entry name" value="tRNA(m1g37)methyltransferase, domain 2"/>
    <property type="match status" value="1"/>
</dbReference>
<sequence length="247" mass="27927">MKFNVITIFPEQLKKTLEFGVIGKAIEKKLIELNFIDPREFSDNDYGSIDDKAYGGGPGMVMQAEPILSSIEKAKKESKNNIKTVFLTPQGEQYTQKHAEHFMQDNEIIIVSGRYEGFDERVIGLTKNSVEVSIGDYVLSGGEIASSVIIDSITRLIPGVLGDDQSAAQDSFTSGLLDHPHYTRPEIIRDKEVPNVLLSGNHKAIKRWRLKESIVTTFKKRPDLLKKRKLSKDEQQLLDEYLEELDE</sequence>
<dbReference type="InterPro" id="IPR023148">
    <property type="entry name" value="tRNA_m1G_MeTrfase_C_sf"/>
</dbReference>
<dbReference type="PIRSF" id="PIRSF000386">
    <property type="entry name" value="tRNA_mtase"/>
    <property type="match status" value="1"/>
</dbReference>
<gene>
    <name evidence="16" type="ORF">METZ01_LOCUS55686</name>
</gene>
<dbReference type="FunFam" id="3.40.1280.10:FF:000001">
    <property type="entry name" value="tRNA (guanine-N(1)-)-methyltransferase"/>
    <property type="match status" value="1"/>
</dbReference>
<dbReference type="Pfam" id="PF01746">
    <property type="entry name" value="tRNA_m1G_MT"/>
    <property type="match status" value="1"/>
</dbReference>
<dbReference type="NCBIfam" id="NF000648">
    <property type="entry name" value="PRK00026.1"/>
    <property type="match status" value="1"/>
</dbReference>
<dbReference type="SUPFAM" id="SSF75217">
    <property type="entry name" value="alpha/beta knot"/>
    <property type="match status" value="1"/>
</dbReference>
<evidence type="ECO:0000259" key="15">
    <source>
        <dbReference type="Pfam" id="PF01746"/>
    </source>
</evidence>
<keyword evidence="11" id="KW-0819">tRNA processing</keyword>
<dbReference type="HAMAP" id="MF_00605">
    <property type="entry name" value="TrmD"/>
    <property type="match status" value="1"/>
</dbReference>
<evidence type="ECO:0000256" key="10">
    <source>
        <dbReference type="ARBA" id="ARBA00022691"/>
    </source>
</evidence>
<dbReference type="GO" id="GO:0002939">
    <property type="term" value="P:tRNA N1-guanine methylation"/>
    <property type="evidence" value="ECO:0007669"/>
    <property type="project" value="TreeGrafter"/>
</dbReference>
<evidence type="ECO:0000256" key="14">
    <source>
        <dbReference type="ARBA" id="ARBA00047783"/>
    </source>
</evidence>
<evidence type="ECO:0000256" key="1">
    <source>
        <dbReference type="ARBA" id="ARBA00002634"/>
    </source>
</evidence>
<dbReference type="GO" id="GO:0052906">
    <property type="term" value="F:tRNA (guanine(37)-N1)-methyltransferase activity"/>
    <property type="evidence" value="ECO:0007669"/>
    <property type="project" value="UniProtKB-EC"/>
</dbReference>
<evidence type="ECO:0000256" key="11">
    <source>
        <dbReference type="ARBA" id="ARBA00022694"/>
    </source>
</evidence>
<reference evidence="16" key="1">
    <citation type="submission" date="2018-05" db="EMBL/GenBank/DDBJ databases">
        <authorList>
            <person name="Lanie J.A."/>
            <person name="Ng W.-L."/>
            <person name="Kazmierczak K.M."/>
            <person name="Andrzejewski T.M."/>
            <person name="Davidsen T.M."/>
            <person name="Wayne K.J."/>
            <person name="Tettelin H."/>
            <person name="Glass J.I."/>
            <person name="Rusch D."/>
            <person name="Podicherti R."/>
            <person name="Tsui H.-C.T."/>
            <person name="Winkler M.E."/>
        </authorList>
    </citation>
    <scope>NUCLEOTIDE SEQUENCE</scope>
</reference>
<evidence type="ECO:0000256" key="7">
    <source>
        <dbReference type="ARBA" id="ARBA00022490"/>
    </source>
</evidence>
<dbReference type="Gene3D" id="3.40.1280.10">
    <property type="match status" value="1"/>
</dbReference>
<evidence type="ECO:0000256" key="2">
    <source>
        <dbReference type="ARBA" id="ARBA00004496"/>
    </source>
</evidence>
<dbReference type="NCBIfam" id="TIGR00088">
    <property type="entry name" value="trmD"/>
    <property type="match status" value="1"/>
</dbReference>
<evidence type="ECO:0000256" key="6">
    <source>
        <dbReference type="ARBA" id="ARBA00014679"/>
    </source>
</evidence>
<comment type="subcellular location">
    <subcellularLocation>
        <location evidence="2">Cytoplasm</location>
    </subcellularLocation>
</comment>
<keyword evidence="9" id="KW-0808">Transferase</keyword>
<comment type="function">
    <text evidence="1">Specifically methylates guanosine-37 in various tRNAs.</text>
</comment>
<dbReference type="PANTHER" id="PTHR46417:SF1">
    <property type="entry name" value="TRNA (GUANINE-N(1)-)-METHYLTRANSFERASE"/>
    <property type="match status" value="1"/>
</dbReference>
<comment type="similarity">
    <text evidence="3">Belongs to the RNA methyltransferase TrmD family.</text>
</comment>
<dbReference type="PANTHER" id="PTHR46417">
    <property type="entry name" value="TRNA (GUANINE-N(1)-)-METHYLTRANSFERASE"/>
    <property type="match status" value="1"/>
</dbReference>
<keyword evidence="10" id="KW-0949">S-adenosyl-L-methionine</keyword>
<accession>A0A381SFI2</accession>
<organism evidence="16">
    <name type="scientific">marine metagenome</name>
    <dbReference type="NCBI Taxonomy" id="408172"/>
    <lineage>
        <taxon>unclassified sequences</taxon>
        <taxon>metagenomes</taxon>
        <taxon>ecological metagenomes</taxon>
    </lineage>
</organism>